<name>A0ACA9KU53_9GLOM</name>
<dbReference type="Proteomes" id="UP000789525">
    <property type="component" value="Unassembled WGS sequence"/>
</dbReference>
<sequence length="237" mass="27062">MLSETVGYLESRRLEDVNFQYEIIVVDDGSTDNTSMTALEFGQKNKNIDLKILKLEKNRKKGGAITQYILFADADGATKFSDFEALEGKLNKITNKDGFGVAVGSRAHLVKTDAVVKRSFIRNFLMHSFHKVLYVLGIREIADTQCGFKLFTRKSALHIFDNIHVEGWIFDVEVLIIAQFLKMPIVEMPVNWHEIEGSKVSLVKDSIQMAVDLLIIRLNYLLGFWKIHDPLSRPKRE</sequence>
<dbReference type="EMBL" id="CAJVPT010003259">
    <property type="protein sequence ID" value="CAG8493637.1"/>
    <property type="molecule type" value="Genomic_DNA"/>
</dbReference>
<protein>
    <submittedName>
        <fullName evidence="1">1812_t:CDS:1</fullName>
    </submittedName>
</protein>
<comment type="caution">
    <text evidence="1">The sequence shown here is derived from an EMBL/GenBank/DDBJ whole genome shotgun (WGS) entry which is preliminary data.</text>
</comment>
<gene>
    <name evidence="1" type="ORF">ACOLOM_LOCUS2483</name>
</gene>
<accession>A0ACA9KU53</accession>
<evidence type="ECO:0000313" key="2">
    <source>
        <dbReference type="Proteomes" id="UP000789525"/>
    </source>
</evidence>
<evidence type="ECO:0000313" key="1">
    <source>
        <dbReference type="EMBL" id="CAG8493637.1"/>
    </source>
</evidence>
<reference evidence="1" key="1">
    <citation type="submission" date="2021-06" db="EMBL/GenBank/DDBJ databases">
        <authorList>
            <person name="Kallberg Y."/>
            <person name="Tangrot J."/>
            <person name="Rosling A."/>
        </authorList>
    </citation>
    <scope>NUCLEOTIDE SEQUENCE</scope>
    <source>
        <strain evidence="1">CL356</strain>
    </source>
</reference>
<proteinExistence type="predicted"/>
<keyword evidence="2" id="KW-1185">Reference proteome</keyword>
<organism evidence="1 2">
    <name type="scientific">Acaulospora colombiana</name>
    <dbReference type="NCBI Taxonomy" id="27376"/>
    <lineage>
        <taxon>Eukaryota</taxon>
        <taxon>Fungi</taxon>
        <taxon>Fungi incertae sedis</taxon>
        <taxon>Mucoromycota</taxon>
        <taxon>Glomeromycotina</taxon>
        <taxon>Glomeromycetes</taxon>
        <taxon>Diversisporales</taxon>
        <taxon>Acaulosporaceae</taxon>
        <taxon>Acaulospora</taxon>
    </lineage>
</organism>